<dbReference type="NCBIfam" id="TIGR00071">
    <property type="entry name" value="hisT_truA"/>
    <property type="match status" value="1"/>
</dbReference>
<evidence type="ECO:0000256" key="2">
    <source>
        <dbReference type="ARBA" id="ARBA00022694"/>
    </source>
</evidence>
<gene>
    <name evidence="4 9" type="primary">truA</name>
    <name evidence="9" type="ORF">H9742_02810</name>
</gene>
<dbReference type="AlphaFoldDB" id="A0A9D1R405"/>
<dbReference type="InterPro" id="IPR020103">
    <property type="entry name" value="PsdUridine_synth_cat_dom_sf"/>
</dbReference>
<proteinExistence type="inferred from homology"/>
<dbReference type="Pfam" id="PF01416">
    <property type="entry name" value="PseudoU_synth_1"/>
    <property type="match status" value="2"/>
</dbReference>
<comment type="caution">
    <text evidence="4">Lacks conserved residue(s) required for the propagation of feature annotation.</text>
</comment>
<reference evidence="9" key="1">
    <citation type="journal article" date="2021" name="PeerJ">
        <title>Extensive microbial diversity within the chicken gut microbiome revealed by metagenomics and culture.</title>
        <authorList>
            <person name="Gilroy R."/>
            <person name="Ravi A."/>
            <person name="Getino M."/>
            <person name="Pursley I."/>
            <person name="Horton D.L."/>
            <person name="Alikhan N.F."/>
            <person name="Baker D."/>
            <person name="Gharbi K."/>
            <person name="Hall N."/>
            <person name="Watson M."/>
            <person name="Adriaenssens E.M."/>
            <person name="Foster-Nyarko E."/>
            <person name="Jarju S."/>
            <person name="Secka A."/>
            <person name="Antonio M."/>
            <person name="Oren A."/>
            <person name="Chaudhuri R.R."/>
            <person name="La Ragione R."/>
            <person name="Hildebrand F."/>
            <person name="Pallen M.J."/>
        </authorList>
    </citation>
    <scope>NUCLEOTIDE SEQUENCE</scope>
    <source>
        <strain evidence="9">CHK195-6426</strain>
    </source>
</reference>
<evidence type="ECO:0000256" key="6">
    <source>
        <dbReference type="PIRSR" id="PIRSR001430-2"/>
    </source>
</evidence>
<dbReference type="InterPro" id="IPR020095">
    <property type="entry name" value="PsdUridine_synth_TruA_C"/>
</dbReference>
<comment type="function">
    <text evidence="4">Formation of pseudouridine at positions 38, 39 and 40 in the anticodon stem and loop of transfer RNAs.</text>
</comment>
<comment type="subunit">
    <text evidence="4">Homodimer.</text>
</comment>
<dbReference type="HAMAP" id="MF_00171">
    <property type="entry name" value="TruA"/>
    <property type="match status" value="1"/>
</dbReference>
<evidence type="ECO:0000256" key="7">
    <source>
        <dbReference type="RuleBase" id="RU003792"/>
    </source>
</evidence>
<comment type="similarity">
    <text evidence="1 4 7">Belongs to the tRNA pseudouridine synthase TruA family.</text>
</comment>
<dbReference type="PANTHER" id="PTHR11142:SF22">
    <property type="entry name" value="TRNA PSEUDOURIDINE SYNTHASE A 2"/>
    <property type="match status" value="1"/>
</dbReference>
<dbReference type="InterPro" id="IPR020097">
    <property type="entry name" value="PsdUridine_synth_TruA_a/b_dom"/>
</dbReference>
<keyword evidence="3 4" id="KW-0413">Isomerase</keyword>
<feature type="active site" description="Nucleophile" evidence="4 5">
    <location>
        <position position="53"/>
    </location>
</feature>
<dbReference type="Proteomes" id="UP000824265">
    <property type="component" value="Unassembled WGS sequence"/>
</dbReference>
<feature type="domain" description="Pseudouridine synthase I TruA alpha/beta" evidence="8">
    <location>
        <begin position="9"/>
        <end position="102"/>
    </location>
</feature>
<dbReference type="GO" id="GO:0160147">
    <property type="term" value="F:tRNA pseudouridine(38-40) synthase activity"/>
    <property type="evidence" value="ECO:0007669"/>
    <property type="project" value="UniProtKB-EC"/>
</dbReference>
<evidence type="ECO:0000259" key="8">
    <source>
        <dbReference type="Pfam" id="PF01416"/>
    </source>
</evidence>
<dbReference type="PIRSF" id="PIRSF001430">
    <property type="entry name" value="tRNA_psdUrid_synth"/>
    <property type="match status" value="1"/>
</dbReference>
<dbReference type="InterPro" id="IPR020094">
    <property type="entry name" value="TruA/RsuA/RluB/E/F_N"/>
</dbReference>
<evidence type="ECO:0000313" key="9">
    <source>
        <dbReference type="EMBL" id="HIW80450.1"/>
    </source>
</evidence>
<reference evidence="9" key="2">
    <citation type="submission" date="2021-04" db="EMBL/GenBank/DDBJ databases">
        <authorList>
            <person name="Gilroy R."/>
        </authorList>
    </citation>
    <scope>NUCLEOTIDE SEQUENCE</scope>
    <source>
        <strain evidence="9">CHK195-6426</strain>
    </source>
</reference>
<dbReference type="EMBL" id="DXGH01000012">
    <property type="protein sequence ID" value="HIW80450.1"/>
    <property type="molecule type" value="Genomic_DNA"/>
</dbReference>
<comment type="caution">
    <text evidence="9">The sequence shown here is derived from an EMBL/GenBank/DDBJ whole genome shotgun (WGS) entry which is preliminary data.</text>
</comment>
<dbReference type="CDD" id="cd02570">
    <property type="entry name" value="PseudoU_synth_EcTruA"/>
    <property type="match status" value="1"/>
</dbReference>
<dbReference type="Gene3D" id="3.30.70.660">
    <property type="entry name" value="Pseudouridine synthase I, catalytic domain, C-terminal subdomain"/>
    <property type="match status" value="1"/>
</dbReference>
<dbReference type="EC" id="5.4.99.12" evidence="4"/>
<protein>
    <recommendedName>
        <fullName evidence="4">tRNA pseudouridine synthase A</fullName>
        <ecNumber evidence="4">5.4.99.12</ecNumber>
    </recommendedName>
    <alternativeName>
        <fullName evidence="4">tRNA pseudouridine(38-40) synthase</fullName>
    </alternativeName>
    <alternativeName>
        <fullName evidence="4">tRNA pseudouridylate synthase I</fullName>
    </alternativeName>
    <alternativeName>
        <fullName evidence="4">tRNA-uridine isomerase I</fullName>
    </alternativeName>
</protein>
<comment type="catalytic activity">
    <reaction evidence="4 7">
        <text>uridine(38/39/40) in tRNA = pseudouridine(38/39/40) in tRNA</text>
        <dbReference type="Rhea" id="RHEA:22376"/>
        <dbReference type="Rhea" id="RHEA-COMP:10085"/>
        <dbReference type="Rhea" id="RHEA-COMP:10087"/>
        <dbReference type="ChEBI" id="CHEBI:65314"/>
        <dbReference type="ChEBI" id="CHEBI:65315"/>
        <dbReference type="EC" id="5.4.99.12"/>
    </reaction>
</comment>
<keyword evidence="2 4" id="KW-0819">tRNA processing</keyword>
<dbReference type="SUPFAM" id="SSF55120">
    <property type="entry name" value="Pseudouridine synthase"/>
    <property type="match status" value="1"/>
</dbReference>
<dbReference type="GO" id="GO:0003723">
    <property type="term" value="F:RNA binding"/>
    <property type="evidence" value="ECO:0007669"/>
    <property type="project" value="InterPro"/>
</dbReference>
<feature type="domain" description="Pseudouridine synthase I TruA alpha/beta" evidence="8">
    <location>
        <begin position="145"/>
        <end position="245"/>
    </location>
</feature>
<sequence length="245" mass="27257">MRNIRLLLQYEGTRYQGWQRQGSSENTIQGRLETLLGRMCGEPVELSASGRTDAGVHALGQVANFRTNCPMPTGEMLQYINRYLPEDIAVTEVSEAGPRFHSRLNAKGKQYRYLVLNSSVPDVFLRRYSLQVAEPLNLSAMERGARYLEGEHDFASFTSAKKGKKSTIRRLDSISVEQEGSLISFTFTGNGFLHHMVRILVGTLLEAGEGKRDADSIPALIEAKNRQLAGALAPSKGLTLMKVFY</sequence>
<feature type="binding site" evidence="4 6">
    <location>
        <position position="111"/>
    </location>
    <ligand>
        <name>substrate</name>
    </ligand>
</feature>
<evidence type="ECO:0000256" key="4">
    <source>
        <dbReference type="HAMAP-Rule" id="MF_00171"/>
    </source>
</evidence>
<name>A0A9D1R405_9FIRM</name>
<dbReference type="Gene3D" id="3.30.70.580">
    <property type="entry name" value="Pseudouridine synthase I, catalytic domain, N-terminal subdomain"/>
    <property type="match status" value="1"/>
</dbReference>
<evidence type="ECO:0000313" key="10">
    <source>
        <dbReference type="Proteomes" id="UP000824265"/>
    </source>
</evidence>
<dbReference type="InterPro" id="IPR001406">
    <property type="entry name" value="PsdUridine_synth_TruA"/>
</dbReference>
<organism evidence="9 10">
    <name type="scientific">Candidatus Acetatifactor stercoripullorum</name>
    <dbReference type="NCBI Taxonomy" id="2838414"/>
    <lineage>
        <taxon>Bacteria</taxon>
        <taxon>Bacillati</taxon>
        <taxon>Bacillota</taxon>
        <taxon>Clostridia</taxon>
        <taxon>Lachnospirales</taxon>
        <taxon>Lachnospiraceae</taxon>
        <taxon>Acetatifactor</taxon>
    </lineage>
</organism>
<dbReference type="GO" id="GO:0031119">
    <property type="term" value="P:tRNA pseudouridine synthesis"/>
    <property type="evidence" value="ECO:0007669"/>
    <property type="project" value="UniProtKB-UniRule"/>
</dbReference>
<evidence type="ECO:0000256" key="5">
    <source>
        <dbReference type="PIRSR" id="PIRSR001430-1"/>
    </source>
</evidence>
<evidence type="ECO:0000256" key="3">
    <source>
        <dbReference type="ARBA" id="ARBA00023235"/>
    </source>
</evidence>
<evidence type="ECO:0000256" key="1">
    <source>
        <dbReference type="ARBA" id="ARBA00009375"/>
    </source>
</evidence>
<dbReference type="FunFam" id="3.30.70.580:FF:000001">
    <property type="entry name" value="tRNA pseudouridine synthase A"/>
    <property type="match status" value="1"/>
</dbReference>
<dbReference type="PANTHER" id="PTHR11142">
    <property type="entry name" value="PSEUDOURIDYLATE SYNTHASE"/>
    <property type="match status" value="1"/>
</dbReference>
<accession>A0A9D1R405</accession>